<dbReference type="PANTHER" id="PTHR22455:SF10">
    <property type="entry name" value="CILIA- AND FLAGELLA-ASSOCIATED PROTEIN 91"/>
    <property type="match status" value="1"/>
</dbReference>
<evidence type="ECO:0000256" key="2">
    <source>
        <dbReference type="ARBA" id="ARBA00022490"/>
    </source>
</evidence>
<dbReference type="PANTHER" id="PTHR22455">
    <property type="entry name" value="CILIA- AND FLAGELLA-ASSOCIATED PROTEIN 91"/>
    <property type="match status" value="1"/>
</dbReference>
<dbReference type="EMBL" id="JACMRX010000005">
    <property type="protein sequence ID" value="KAF7989798.1"/>
    <property type="molecule type" value="Genomic_DNA"/>
</dbReference>
<dbReference type="Pfam" id="PF14738">
    <property type="entry name" value="CFAP91"/>
    <property type="match status" value="1"/>
</dbReference>
<keyword evidence="9" id="KW-1185">Reference proteome</keyword>
<keyword evidence="4" id="KW-0966">Cell projection</keyword>
<evidence type="ECO:0000256" key="5">
    <source>
        <dbReference type="ARBA" id="ARBA00029468"/>
    </source>
</evidence>
<feature type="domain" description="CFAP91" evidence="7">
    <location>
        <begin position="35"/>
        <end position="187"/>
    </location>
</feature>
<evidence type="ECO:0000256" key="1">
    <source>
        <dbReference type="ARBA" id="ARBA00004430"/>
    </source>
</evidence>
<evidence type="ECO:0000256" key="3">
    <source>
        <dbReference type="ARBA" id="ARBA00023212"/>
    </source>
</evidence>
<gene>
    <name evidence="8" type="ORF">HCN44_008472</name>
</gene>
<evidence type="ECO:0000259" key="7">
    <source>
        <dbReference type="Pfam" id="PF14738"/>
    </source>
</evidence>
<dbReference type="Proteomes" id="UP000639338">
    <property type="component" value="Unassembled WGS sequence"/>
</dbReference>
<organism evidence="8 9">
    <name type="scientific">Aphidius gifuensis</name>
    <name type="common">Parasitoid wasp</name>
    <dbReference type="NCBI Taxonomy" id="684658"/>
    <lineage>
        <taxon>Eukaryota</taxon>
        <taxon>Metazoa</taxon>
        <taxon>Ecdysozoa</taxon>
        <taxon>Arthropoda</taxon>
        <taxon>Hexapoda</taxon>
        <taxon>Insecta</taxon>
        <taxon>Pterygota</taxon>
        <taxon>Neoptera</taxon>
        <taxon>Endopterygota</taxon>
        <taxon>Hymenoptera</taxon>
        <taxon>Apocrita</taxon>
        <taxon>Ichneumonoidea</taxon>
        <taxon>Braconidae</taxon>
        <taxon>Aphidiinae</taxon>
        <taxon>Aphidius</taxon>
    </lineage>
</organism>
<comment type="caution">
    <text evidence="8">The sequence shown here is derived from an EMBL/GenBank/DDBJ whole genome shotgun (WGS) entry which is preliminary data.</text>
</comment>
<dbReference type="InterPro" id="IPR032840">
    <property type="entry name" value="CFAP91_dom"/>
</dbReference>
<comment type="subcellular location">
    <subcellularLocation>
        <location evidence="1">Cytoplasm</location>
        <location evidence="1">Cytoskeleton</location>
        <location evidence="1">Cilium axoneme</location>
    </subcellularLocation>
</comment>
<comment type="similarity">
    <text evidence="5">Belongs to the CFAP91 family.</text>
</comment>
<evidence type="ECO:0000256" key="6">
    <source>
        <dbReference type="ARBA" id="ARBA00029555"/>
    </source>
</evidence>
<name>A0A834XNT4_APHGI</name>
<protein>
    <recommendedName>
        <fullName evidence="6">Cilia- and flagella-associated protein 91</fullName>
    </recommendedName>
</protein>
<evidence type="ECO:0000256" key="4">
    <source>
        <dbReference type="ARBA" id="ARBA00023273"/>
    </source>
</evidence>
<dbReference type="InterPro" id="IPR026720">
    <property type="entry name" value="CFAP91"/>
</dbReference>
<evidence type="ECO:0000313" key="9">
    <source>
        <dbReference type="Proteomes" id="UP000639338"/>
    </source>
</evidence>
<proteinExistence type="inferred from homology"/>
<sequence length="287" mass="34561">MLLFNIKSNHDKYYKHDEFIINNQVENLKNFNRSTQTDYRDNETQTEPWKPPYCLLHSDTEPEVLSFDDLEWNYNLPVGVDEIEKIKQLRIKNSWKKLMSPSYCVDIKIQESIIAMIDQHDWKFYDKELQKIVNTRLNEIEKIIKTKNYYQQLKQSLRFEKIEKSLNKIRDKNINNIKQNFNRQVRKLNDKYQDNHVEKSSQSKSILLSSKPMKKNTQMNNFLKLDQDLDDILADDLIFKDDNQSIKNTLIDKYSTSIRRPGVPCHRENKLTDEQLKKLYEHLKNIR</sequence>
<accession>A0A834XNT4</accession>
<keyword evidence="2" id="KW-0963">Cytoplasm</keyword>
<reference evidence="8 9" key="1">
    <citation type="submission" date="2020-08" db="EMBL/GenBank/DDBJ databases">
        <title>Aphidius gifuensis genome sequencing and assembly.</title>
        <authorList>
            <person name="Du Z."/>
        </authorList>
    </citation>
    <scope>NUCLEOTIDE SEQUENCE [LARGE SCALE GENOMIC DNA]</scope>
    <source>
        <strain evidence="8">YNYX2018</strain>
        <tissue evidence="8">Adults</tissue>
    </source>
</reference>
<keyword evidence="3" id="KW-0206">Cytoskeleton</keyword>
<evidence type="ECO:0000313" key="8">
    <source>
        <dbReference type="EMBL" id="KAF7989798.1"/>
    </source>
</evidence>
<dbReference type="GO" id="GO:0005930">
    <property type="term" value="C:axoneme"/>
    <property type="evidence" value="ECO:0007669"/>
    <property type="project" value="UniProtKB-SubCell"/>
</dbReference>
<dbReference type="AlphaFoldDB" id="A0A834XNT4"/>